<comment type="caution">
    <text evidence="2">The sequence shown here is derived from an EMBL/GenBank/DDBJ whole genome shotgun (WGS) entry which is preliminary data.</text>
</comment>
<keyword evidence="1" id="KW-0812">Transmembrane</keyword>
<feature type="transmembrane region" description="Helical" evidence="1">
    <location>
        <begin position="26"/>
        <end position="44"/>
    </location>
</feature>
<keyword evidence="1" id="KW-1133">Transmembrane helix</keyword>
<dbReference type="OrthoDB" id="10504118at2759"/>
<keyword evidence="3" id="KW-1185">Reference proteome</keyword>
<feature type="transmembrane region" description="Helical" evidence="1">
    <location>
        <begin position="64"/>
        <end position="85"/>
    </location>
</feature>
<accession>A0A9W7C909</accession>
<dbReference type="AlphaFoldDB" id="A0A9W7C909"/>
<evidence type="ECO:0000313" key="3">
    <source>
        <dbReference type="Proteomes" id="UP001165122"/>
    </source>
</evidence>
<protein>
    <submittedName>
        <fullName evidence="2">Uncharacterized protein</fullName>
    </submittedName>
</protein>
<dbReference type="EMBL" id="BRXW01000073">
    <property type="protein sequence ID" value="GMI04368.1"/>
    <property type="molecule type" value="Genomic_DNA"/>
</dbReference>
<keyword evidence="1" id="KW-0472">Membrane</keyword>
<feature type="transmembrane region" description="Helical" evidence="1">
    <location>
        <begin position="177"/>
        <end position="194"/>
    </location>
</feature>
<sequence>MKPVARENQKKFLIAIAKRYRTTRKMARIGVALKLFMTLILGYIDVLTDLLVAKSYYGVEEIGTTYATAGFAVLAIVLQALGTFFQYAKKSWRERFGHTLLALLGLAPLIEGPNLWTGKEDDDLLVTDPYYGWISKIGGWEKRRQMFGMFLFNACYFSQFVFAMSLFAIAFGSKAPVFILLGVELCAVCTYMGWKGVYFGR</sequence>
<proteinExistence type="predicted"/>
<feature type="transmembrane region" description="Helical" evidence="1">
    <location>
        <begin position="150"/>
        <end position="171"/>
    </location>
</feature>
<reference evidence="3" key="1">
    <citation type="journal article" date="2023" name="Commun. Biol.">
        <title>Genome analysis of Parmales, the sister group of diatoms, reveals the evolutionary specialization of diatoms from phago-mixotrophs to photoautotrophs.</title>
        <authorList>
            <person name="Ban H."/>
            <person name="Sato S."/>
            <person name="Yoshikawa S."/>
            <person name="Yamada K."/>
            <person name="Nakamura Y."/>
            <person name="Ichinomiya M."/>
            <person name="Sato N."/>
            <person name="Blanc-Mathieu R."/>
            <person name="Endo H."/>
            <person name="Kuwata A."/>
            <person name="Ogata H."/>
        </authorList>
    </citation>
    <scope>NUCLEOTIDE SEQUENCE [LARGE SCALE GENOMIC DNA]</scope>
    <source>
        <strain evidence="3">NIES 3700</strain>
    </source>
</reference>
<evidence type="ECO:0000256" key="1">
    <source>
        <dbReference type="SAM" id="Phobius"/>
    </source>
</evidence>
<evidence type="ECO:0000313" key="2">
    <source>
        <dbReference type="EMBL" id="GMI04368.1"/>
    </source>
</evidence>
<gene>
    <name evidence="2" type="ORF">TrLO_g9667</name>
</gene>
<organism evidence="2 3">
    <name type="scientific">Triparma laevis f. longispina</name>
    <dbReference type="NCBI Taxonomy" id="1714387"/>
    <lineage>
        <taxon>Eukaryota</taxon>
        <taxon>Sar</taxon>
        <taxon>Stramenopiles</taxon>
        <taxon>Ochrophyta</taxon>
        <taxon>Bolidophyceae</taxon>
        <taxon>Parmales</taxon>
        <taxon>Triparmaceae</taxon>
        <taxon>Triparma</taxon>
    </lineage>
</organism>
<name>A0A9W7C909_9STRA</name>
<dbReference type="Proteomes" id="UP001165122">
    <property type="component" value="Unassembled WGS sequence"/>
</dbReference>